<dbReference type="NCBIfam" id="NF004403">
    <property type="entry name" value="PRK05758.2-4"/>
    <property type="match status" value="1"/>
</dbReference>
<evidence type="ECO:0000256" key="5">
    <source>
        <dbReference type="ARBA" id="ARBA00023136"/>
    </source>
</evidence>
<comment type="subcellular location">
    <subcellularLocation>
        <location evidence="8">Cell membrane</location>
        <topology evidence="8">Peripheral membrane protein</topology>
    </subcellularLocation>
    <subcellularLocation>
        <location evidence="1">Membrane</location>
    </subcellularLocation>
</comment>
<dbReference type="NCBIfam" id="NF004402">
    <property type="entry name" value="PRK05758.2-2"/>
    <property type="match status" value="1"/>
</dbReference>
<keyword evidence="3 8" id="KW-0375">Hydrogen ion transport</keyword>
<evidence type="ECO:0000313" key="9">
    <source>
        <dbReference type="EMBL" id="TLS35835.1"/>
    </source>
</evidence>
<keyword evidence="10" id="KW-1185">Reference proteome</keyword>
<evidence type="ECO:0000256" key="4">
    <source>
        <dbReference type="ARBA" id="ARBA00023065"/>
    </source>
</evidence>
<reference evidence="9 10" key="1">
    <citation type="submission" date="2019-04" db="EMBL/GenBank/DDBJ databases">
        <title>Bacillus caeni sp. nov., a bacterium isolated from mangrove sediment.</title>
        <authorList>
            <person name="Huang H."/>
            <person name="Mo K."/>
            <person name="Hu Y."/>
        </authorList>
    </citation>
    <scope>NUCLEOTIDE SEQUENCE [LARGE SCALE GENOMIC DNA]</scope>
    <source>
        <strain evidence="9 10">HB172195</strain>
    </source>
</reference>
<evidence type="ECO:0000256" key="8">
    <source>
        <dbReference type="HAMAP-Rule" id="MF_01416"/>
    </source>
</evidence>
<gene>
    <name evidence="8" type="primary">atpH</name>
    <name evidence="9" type="ORF">FCL54_18640</name>
</gene>
<dbReference type="InterPro" id="IPR026015">
    <property type="entry name" value="ATP_synth_OSCP/delta_N_sf"/>
</dbReference>
<evidence type="ECO:0000256" key="3">
    <source>
        <dbReference type="ARBA" id="ARBA00022781"/>
    </source>
</evidence>
<organism evidence="9 10">
    <name type="scientific">Exobacillus caeni</name>
    <dbReference type="NCBI Taxonomy" id="2574798"/>
    <lineage>
        <taxon>Bacteria</taxon>
        <taxon>Bacillati</taxon>
        <taxon>Bacillota</taxon>
        <taxon>Bacilli</taxon>
        <taxon>Bacillales</taxon>
        <taxon>Guptibacillaceae</taxon>
        <taxon>Exobacillus</taxon>
    </lineage>
</organism>
<dbReference type="EMBL" id="SWLG01000016">
    <property type="protein sequence ID" value="TLS35835.1"/>
    <property type="molecule type" value="Genomic_DNA"/>
</dbReference>
<sequence length="183" mass="20705">MSREYEVVAKRYAEALFDLANENQIVSQIEDELAVVKEVFNKNPQLMEFFRHPKVTTDEKKKVIFTSFGELSDTVRNTMLLLADRNRIEITPELIDQYTKLANDQQGVAAAKVYSVNPLSDEEQARISDVFAKRVGKEKLSIENVVDPDLIGGIKVRIGNRIFDGSVSGKLERMKRQLVSAKG</sequence>
<evidence type="ECO:0000256" key="6">
    <source>
        <dbReference type="ARBA" id="ARBA00023196"/>
    </source>
</evidence>
<dbReference type="AlphaFoldDB" id="A0A5R9F7W5"/>
<dbReference type="PRINTS" id="PR00125">
    <property type="entry name" value="ATPASEDELTA"/>
</dbReference>
<dbReference type="GO" id="GO:0005886">
    <property type="term" value="C:plasma membrane"/>
    <property type="evidence" value="ECO:0007669"/>
    <property type="project" value="UniProtKB-SubCell"/>
</dbReference>
<dbReference type="InterPro" id="IPR020781">
    <property type="entry name" value="ATPase_OSCP/d_CS"/>
</dbReference>
<dbReference type="PROSITE" id="PS00389">
    <property type="entry name" value="ATPASE_DELTA"/>
    <property type="match status" value="1"/>
</dbReference>
<dbReference type="RefSeq" id="WP_138128455.1">
    <property type="nucleotide sequence ID" value="NZ_SWLG01000016.1"/>
</dbReference>
<comment type="function">
    <text evidence="8">F(1)F(0) ATP synthase produces ATP from ADP in the presence of a proton or sodium gradient. F-type ATPases consist of two structural domains, F(1) containing the extramembraneous catalytic core and F(0) containing the membrane proton channel, linked together by a central stalk and a peripheral stalk. During catalysis, ATP synthesis in the catalytic domain of F(1) is coupled via a rotary mechanism of the central stalk subunits to proton translocation.</text>
</comment>
<dbReference type="SUPFAM" id="SSF47928">
    <property type="entry name" value="N-terminal domain of the delta subunit of the F1F0-ATP synthase"/>
    <property type="match status" value="1"/>
</dbReference>
<evidence type="ECO:0000313" key="10">
    <source>
        <dbReference type="Proteomes" id="UP000308230"/>
    </source>
</evidence>
<dbReference type="OrthoDB" id="9802471at2"/>
<evidence type="ECO:0000256" key="1">
    <source>
        <dbReference type="ARBA" id="ARBA00004370"/>
    </source>
</evidence>
<dbReference type="Gene3D" id="1.10.520.20">
    <property type="entry name" value="N-terminal domain of the delta subunit of the F1F0-ATP synthase"/>
    <property type="match status" value="1"/>
</dbReference>
<keyword evidence="5 8" id="KW-0472">Membrane</keyword>
<dbReference type="Pfam" id="PF00213">
    <property type="entry name" value="OSCP"/>
    <property type="match status" value="1"/>
</dbReference>
<keyword evidence="7 8" id="KW-0066">ATP synthesis</keyword>
<comment type="caution">
    <text evidence="9">The sequence shown here is derived from an EMBL/GenBank/DDBJ whole genome shotgun (WGS) entry which is preliminary data.</text>
</comment>
<comment type="similarity">
    <text evidence="8">Belongs to the ATPase delta chain family.</text>
</comment>
<keyword evidence="2 8" id="KW-0813">Transport</keyword>
<dbReference type="GO" id="GO:0045259">
    <property type="term" value="C:proton-transporting ATP synthase complex"/>
    <property type="evidence" value="ECO:0007669"/>
    <property type="project" value="UniProtKB-KW"/>
</dbReference>
<dbReference type="NCBIfam" id="TIGR01145">
    <property type="entry name" value="ATP_synt_delta"/>
    <property type="match status" value="1"/>
</dbReference>
<proteinExistence type="inferred from homology"/>
<keyword evidence="8" id="KW-1003">Cell membrane</keyword>
<protein>
    <recommendedName>
        <fullName evidence="8">ATP synthase subunit delta</fullName>
    </recommendedName>
    <alternativeName>
        <fullName evidence="8">ATP synthase F(1) sector subunit delta</fullName>
    </alternativeName>
    <alternativeName>
        <fullName evidence="8">F-type ATPase subunit delta</fullName>
        <shortName evidence="8">F-ATPase subunit delta</shortName>
    </alternativeName>
</protein>
<dbReference type="GO" id="GO:0046933">
    <property type="term" value="F:proton-transporting ATP synthase activity, rotational mechanism"/>
    <property type="evidence" value="ECO:0007669"/>
    <property type="project" value="UniProtKB-UniRule"/>
</dbReference>
<keyword evidence="6 8" id="KW-0139">CF(1)</keyword>
<evidence type="ECO:0000256" key="2">
    <source>
        <dbReference type="ARBA" id="ARBA00022448"/>
    </source>
</evidence>
<dbReference type="InterPro" id="IPR000711">
    <property type="entry name" value="ATPase_OSCP/dsu"/>
</dbReference>
<dbReference type="HAMAP" id="MF_01416">
    <property type="entry name" value="ATP_synth_delta_bact"/>
    <property type="match status" value="1"/>
</dbReference>
<keyword evidence="4 8" id="KW-0406">Ion transport</keyword>
<dbReference type="PANTHER" id="PTHR11910">
    <property type="entry name" value="ATP SYNTHASE DELTA CHAIN"/>
    <property type="match status" value="1"/>
</dbReference>
<name>A0A5R9F7W5_9BACL</name>
<evidence type="ECO:0000256" key="7">
    <source>
        <dbReference type="ARBA" id="ARBA00023310"/>
    </source>
</evidence>
<dbReference type="Proteomes" id="UP000308230">
    <property type="component" value="Unassembled WGS sequence"/>
</dbReference>
<accession>A0A5R9F7W5</accession>
<comment type="function">
    <text evidence="8">This protein is part of the stalk that links CF(0) to CF(1). It either transmits conformational changes from CF(0) to CF(1) or is implicated in proton conduction.</text>
</comment>